<accession>A0A1Y3U2C5</accession>
<keyword evidence="1" id="KW-1133">Transmembrane helix</keyword>
<keyword evidence="1" id="KW-0812">Transmembrane</keyword>
<sequence length="83" mass="8717">MSLANIYRTVAFSVGGVLLVLTVFVDTVFSSPVIIMEGLLLGGTSLTLISSPKLGVKITGIVLTVLFGLVLILGVALLYESQY</sequence>
<dbReference type="RefSeq" id="WP_087216224.1">
    <property type="nucleotide sequence ID" value="NZ_NFHN01000071.1"/>
</dbReference>
<protein>
    <submittedName>
        <fullName evidence="2">Uncharacterized protein</fullName>
    </submittedName>
</protein>
<keyword evidence="1" id="KW-0472">Membrane</keyword>
<comment type="caution">
    <text evidence="2">The sequence shown here is derived from an EMBL/GenBank/DDBJ whole genome shotgun (WGS) entry which is preliminary data.</text>
</comment>
<feature type="transmembrane region" description="Helical" evidence="1">
    <location>
        <begin position="54"/>
        <end position="79"/>
    </location>
</feature>
<dbReference type="AlphaFoldDB" id="A0A1Y3U2C5"/>
<reference evidence="3" key="1">
    <citation type="submission" date="2017-04" db="EMBL/GenBank/DDBJ databases">
        <title>Function of individual gut microbiota members based on whole genome sequencing of pure cultures obtained from chicken caecum.</title>
        <authorList>
            <person name="Medvecky M."/>
            <person name="Cejkova D."/>
            <person name="Polansky O."/>
            <person name="Karasova D."/>
            <person name="Kubasova T."/>
            <person name="Cizek A."/>
            <person name="Rychlik I."/>
        </authorList>
    </citation>
    <scope>NUCLEOTIDE SEQUENCE [LARGE SCALE GENOMIC DNA]</scope>
    <source>
        <strain evidence="3">An71</strain>
    </source>
</reference>
<name>A0A1Y3U2C5_LIMRT</name>
<gene>
    <name evidence="2" type="ORF">B5G22_11255</name>
</gene>
<evidence type="ECO:0000313" key="2">
    <source>
        <dbReference type="EMBL" id="OUN41227.1"/>
    </source>
</evidence>
<evidence type="ECO:0000256" key="1">
    <source>
        <dbReference type="SAM" id="Phobius"/>
    </source>
</evidence>
<dbReference type="EMBL" id="NFHN01000071">
    <property type="protein sequence ID" value="OUN41227.1"/>
    <property type="molecule type" value="Genomic_DNA"/>
</dbReference>
<dbReference type="Proteomes" id="UP000195868">
    <property type="component" value="Unassembled WGS sequence"/>
</dbReference>
<organism evidence="2 3">
    <name type="scientific">Limosilactobacillus reuteri</name>
    <name type="common">Lactobacillus reuteri</name>
    <dbReference type="NCBI Taxonomy" id="1598"/>
    <lineage>
        <taxon>Bacteria</taxon>
        <taxon>Bacillati</taxon>
        <taxon>Bacillota</taxon>
        <taxon>Bacilli</taxon>
        <taxon>Lactobacillales</taxon>
        <taxon>Lactobacillaceae</taxon>
        <taxon>Limosilactobacillus</taxon>
    </lineage>
</organism>
<evidence type="ECO:0000313" key="3">
    <source>
        <dbReference type="Proteomes" id="UP000195868"/>
    </source>
</evidence>
<proteinExistence type="predicted"/>